<evidence type="ECO:0000313" key="2">
    <source>
        <dbReference type="Proteomes" id="UP000316621"/>
    </source>
</evidence>
<proteinExistence type="predicted"/>
<keyword evidence="2" id="KW-1185">Reference proteome</keyword>
<protein>
    <submittedName>
        <fullName evidence="1">Uncharacterized protein</fullName>
    </submittedName>
</protein>
<sequence length="163" mass="19295">MYDYKGNLIVLYRMEYQQNGEQGEHSNSESTVDVHRKRKVRGDTTFASFIGKKKEEKEREMVYWDMKKDKAKYSGVIGVLLKQSRRWNWENSWNLQDDNAKSWLWAELKDLFVVDECHKQHTMSIAGGIFKDKKGKCERKHYKLTNTHAMNLKDKPNSLTEGQ</sequence>
<dbReference type="Gramene" id="RZC53041">
    <property type="protein sequence ID" value="RZC53041"/>
    <property type="gene ID" value="C5167_011896"/>
</dbReference>
<reference evidence="1 2" key="1">
    <citation type="journal article" date="2018" name="Science">
        <title>The opium poppy genome and morphinan production.</title>
        <authorList>
            <person name="Guo L."/>
            <person name="Winzer T."/>
            <person name="Yang X."/>
            <person name="Li Y."/>
            <person name="Ning Z."/>
            <person name="He Z."/>
            <person name="Teodor R."/>
            <person name="Lu Y."/>
            <person name="Bowser T.A."/>
            <person name="Graham I.A."/>
            <person name="Ye K."/>
        </authorList>
    </citation>
    <scope>NUCLEOTIDE SEQUENCE [LARGE SCALE GENOMIC DNA]</scope>
    <source>
        <strain evidence="2">cv. HN1</strain>
        <tissue evidence="1">Leaves</tissue>
    </source>
</reference>
<evidence type="ECO:0000313" key="1">
    <source>
        <dbReference type="EMBL" id="RZC53041.1"/>
    </source>
</evidence>
<dbReference type="Proteomes" id="UP000316621">
    <property type="component" value="Chromosome 3"/>
</dbReference>
<name>A0A4Y7IZB2_PAPSO</name>
<accession>A0A4Y7IZB2</accession>
<dbReference type="AlphaFoldDB" id="A0A4Y7IZB2"/>
<organism evidence="1 2">
    <name type="scientific">Papaver somniferum</name>
    <name type="common">Opium poppy</name>
    <dbReference type="NCBI Taxonomy" id="3469"/>
    <lineage>
        <taxon>Eukaryota</taxon>
        <taxon>Viridiplantae</taxon>
        <taxon>Streptophyta</taxon>
        <taxon>Embryophyta</taxon>
        <taxon>Tracheophyta</taxon>
        <taxon>Spermatophyta</taxon>
        <taxon>Magnoliopsida</taxon>
        <taxon>Ranunculales</taxon>
        <taxon>Papaveraceae</taxon>
        <taxon>Papaveroideae</taxon>
        <taxon>Papaver</taxon>
    </lineage>
</organism>
<dbReference type="EMBL" id="CM010717">
    <property type="protein sequence ID" value="RZC53041.1"/>
    <property type="molecule type" value="Genomic_DNA"/>
</dbReference>
<gene>
    <name evidence="1" type="ORF">C5167_011896</name>
</gene>